<gene>
    <name evidence="1" type="primary">ABSGL_15160.1 scaffold 15182</name>
</gene>
<protein>
    <submittedName>
        <fullName evidence="1">Uncharacterized protein</fullName>
    </submittedName>
</protein>
<dbReference type="EMBL" id="LT555011">
    <property type="protein sequence ID" value="SAM09484.1"/>
    <property type="molecule type" value="Genomic_DNA"/>
</dbReference>
<sequence>MQLYGFANTDTGYKLGHDFSLEGDNKSHLKFHMKRDVLFIYRMMLRMLGFNGYMINFEVTGGMIHNPSSQNDNPLTEVWRKKR</sequence>
<dbReference type="InParanoid" id="A0A168T572"/>
<name>A0A168T572_ABSGL</name>
<evidence type="ECO:0000313" key="1">
    <source>
        <dbReference type="EMBL" id="SAM09484.1"/>
    </source>
</evidence>
<proteinExistence type="predicted"/>
<keyword evidence="2" id="KW-1185">Reference proteome</keyword>
<organism evidence="1">
    <name type="scientific">Absidia glauca</name>
    <name type="common">Pin mould</name>
    <dbReference type="NCBI Taxonomy" id="4829"/>
    <lineage>
        <taxon>Eukaryota</taxon>
        <taxon>Fungi</taxon>
        <taxon>Fungi incertae sedis</taxon>
        <taxon>Mucoromycota</taxon>
        <taxon>Mucoromycotina</taxon>
        <taxon>Mucoromycetes</taxon>
        <taxon>Mucorales</taxon>
        <taxon>Cunninghamellaceae</taxon>
        <taxon>Absidia</taxon>
    </lineage>
</organism>
<dbReference type="Proteomes" id="UP000078561">
    <property type="component" value="Unassembled WGS sequence"/>
</dbReference>
<dbReference type="AlphaFoldDB" id="A0A168T572"/>
<evidence type="ECO:0000313" key="2">
    <source>
        <dbReference type="Proteomes" id="UP000078561"/>
    </source>
</evidence>
<accession>A0A168T572</accession>
<reference evidence="1" key="1">
    <citation type="submission" date="2016-04" db="EMBL/GenBank/DDBJ databases">
        <authorList>
            <person name="Evans L.H."/>
            <person name="Alamgir A."/>
            <person name="Owens N."/>
            <person name="Weber N.D."/>
            <person name="Virtaneva K."/>
            <person name="Barbian K."/>
            <person name="Babar A."/>
            <person name="Rosenke K."/>
        </authorList>
    </citation>
    <scope>NUCLEOTIDE SEQUENCE [LARGE SCALE GENOMIC DNA]</scope>
    <source>
        <strain evidence="1">CBS 101.48</strain>
    </source>
</reference>